<accession>A0ABY4HEX4</accession>
<dbReference type="EMBL" id="CP095075">
    <property type="protein sequence ID" value="UOR13174.1"/>
    <property type="molecule type" value="Genomic_DNA"/>
</dbReference>
<proteinExistence type="predicted"/>
<dbReference type="Proteomes" id="UP000830326">
    <property type="component" value="Chromosome"/>
</dbReference>
<evidence type="ECO:0000256" key="1">
    <source>
        <dbReference type="SAM" id="Coils"/>
    </source>
</evidence>
<evidence type="ECO:0000313" key="3">
    <source>
        <dbReference type="Proteomes" id="UP000830326"/>
    </source>
</evidence>
<keyword evidence="1" id="KW-0175">Coiled coil</keyword>
<reference evidence="2" key="1">
    <citation type="submission" date="2022-04" db="EMBL/GenBank/DDBJ databases">
        <title>Halobacillus sp. isolated from saltern.</title>
        <authorList>
            <person name="Won M."/>
            <person name="Lee C.-M."/>
            <person name="Woen H.-Y."/>
            <person name="Kwon S.-W."/>
        </authorList>
    </citation>
    <scope>NUCLEOTIDE SEQUENCE</scope>
    <source>
        <strain evidence="2">SSHM10-5</strain>
    </source>
</reference>
<dbReference type="InterPro" id="IPR019673">
    <property type="entry name" value="Spore_germination_GerPC"/>
</dbReference>
<keyword evidence="3" id="KW-1185">Reference proteome</keyword>
<protein>
    <submittedName>
        <fullName evidence="2">Spore germination protein GerPC</fullName>
    </submittedName>
</protein>
<dbReference type="RefSeq" id="WP_245034595.1">
    <property type="nucleotide sequence ID" value="NZ_CP095075.1"/>
</dbReference>
<evidence type="ECO:0000313" key="2">
    <source>
        <dbReference type="EMBL" id="UOR13174.1"/>
    </source>
</evidence>
<sequence>MNNYQSWNEWINQVMKRIQDQQQTIDQLTQQIEHLQSQDHPKTVIEKIEYHFDQLKIETLEGTLQIGLTPNGMDAGNIEDLYTPQPSQEKHDAALEELTKNGVPLDIDHYAAEYGIPLSNQHRQQIIDDINKQLPERYAFYKKQQPNLDSASIVEKLQQEIRRSVAQYFTQRGGDQE</sequence>
<organism evidence="2 3">
    <name type="scientific">Halobacillus amylolyticus</name>
    <dbReference type="NCBI Taxonomy" id="2932259"/>
    <lineage>
        <taxon>Bacteria</taxon>
        <taxon>Bacillati</taxon>
        <taxon>Bacillota</taxon>
        <taxon>Bacilli</taxon>
        <taxon>Bacillales</taxon>
        <taxon>Bacillaceae</taxon>
        <taxon>Halobacillus</taxon>
    </lineage>
</organism>
<gene>
    <name evidence="2" type="ORF">MUO15_06715</name>
</gene>
<name>A0ABY4HEX4_9BACI</name>
<dbReference type="Pfam" id="PF10737">
    <property type="entry name" value="GerPC"/>
    <property type="match status" value="1"/>
</dbReference>
<feature type="coiled-coil region" evidence="1">
    <location>
        <begin position="11"/>
        <end position="38"/>
    </location>
</feature>